<sequence length="177" mass="20798">MSNGNNSMFDILMEIRKVDKQISELKSKWEKSQQDLMLVERSISNIKDLQMKAALVLIKSERQIEDTNENLKGIHENYFKFIEYIDEQIEDASEDEEENVMSNMDKLKKIRDNLKDKIDAAKSEKERVALEVNEIDLQISIQKKKNAAMFLRLQKDLKKCLQEERNLKDELMSNGNI</sequence>
<gene>
    <name evidence="2" type="ORF">TSAR_000830</name>
</gene>
<keyword evidence="3" id="KW-1185">Reference proteome</keyword>
<dbReference type="OrthoDB" id="10538459at2759"/>
<keyword evidence="1" id="KW-0175">Coiled coil</keyword>
<evidence type="ECO:0000256" key="1">
    <source>
        <dbReference type="SAM" id="Coils"/>
    </source>
</evidence>
<organism evidence="2 3">
    <name type="scientific">Trichomalopsis sarcophagae</name>
    <dbReference type="NCBI Taxonomy" id="543379"/>
    <lineage>
        <taxon>Eukaryota</taxon>
        <taxon>Metazoa</taxon>
        <taxon>Ecdysozoa</taxon>
        <taxon>Arthropoda</taxon>
        <taxon>Hexapoda</taxon>
        <taxon>Insecta</taxon>
        <taxon>Pterygota</taxon>
        <taxon>Neoptera</taxon>
        <taxon>Endopterygota</taxon>
        <taxon>Hymenoptera</taxon>
        <taxon>Apocrita</taxon>
        <taxon>Proctotrupomorpha</taxon>
        <taxon>Chalcidoidea</taxon>
        <taxon>Pteromalidae</taxon>
        <taxon>Pteromalinae</taxon>
        <taxon>Trichomalopsis</taxon>
    </lineage>
</organism>
<reference evidence="2 3" key="1">
    <citation type="journal article" date="2017" name="Curr. Biol.">
        <title>The Evolution of Venom by Co-option of Single-Copy Genes.</title>
        <authorList>
            <person name="Martinson E.O."/>
            <person name="Mrinalini"/>
            <person name="Kelkar Y.D."/>
            <person name="Chang C.H."/>
            <person name="Werren J.H."/>
        </authorList>
    </citation>
    <scope>NUCLEOTIDE SEQUENCE [LARGE SCALE GENOMIC DNA]</scope>
    <source>
        <strain evidence="2 3">Alberta</strain>
        <tissue evidence="2">Whole body</tissue>
    </source>
</reference>
<dbReference type="AlphaFoldDB" id="A0A232FFY0"/>
<dbReference type="EMBL" id="NNAY01000260">
    <property type="protein sequence ID" value="OXU29661.1"/>
    <property type="molecule type" value="Genomic_DNA"/>
</dbReference>
<protein>
    <submittedName>
        <fullName evidence="2">Uncharacterized protein</fullName>
    </submittedName>
</protein>
<accession>A0A232FFY0</accession>
<dbReference type="Proteomes" id="UP000215335">
    <property type="component" value="Unassembled WGS sequence"/>
</dbReference>
<comment type="caution">
    <text evidence="2">The sequence shown here is derived from an EMBL/GenBank/DDBJ whole genome shotgun (WGS) entry which is preliminary data.</text>
</comment>
<evidence type="ECO:0000313" key="2">
    <source>
        <dbReference type="EMBL" id="OXU29661.1"/>
    </source>
</evidence>
<proteinExistence type="predicted"/>
<name>A0A232FFY0_9HYME</name>
<evidence type="ECO:0000313" key="3">
    <source>
        <dbReference type="Proteomes" id="UP000215335"/>
    </source>
</evidence>
<feature type="coiled-coil region" evidence="1">
    <location>
        <begin position="57"/>
        <end position="170"/>
    </location>
</feature>